<dbReference type="InterPro" id="IPR056900">
    <property type="entry name" value="COB_C"/>
</dbReference>
<feature type="signal peptide" evidence="5">
    <location>
        <begin position="1"/>
        <end position="27"/>
    </location>
</feature>
<dbReference type="GO" id="GO:0052324">
    <property type="term" value="P:plant-type cell wall cellulose biosynthetic process"/>
    <property type="evidence" value="ECO:0007669"/>
    <property type="project" value="TreeGrafter"/>
</dbReference>
<keyword evidence="3" id="KW-0325">Glycoprotein</keyword>
<dbReference type="AlphaFoldDB" id="A0A8T3AUL7"/>
<dbReference type="PANTHER" id="PTHR31673">
    <property type="entry name" value="PROTEIN COBRA"/>
    <property type="match status" value="1"/>
</dbReference>
<gene>
    <name evidence="7" type="ORF">KFK09_018028</name>
</gene>
<accession>A0A8T3AUL7</accession>
<protein>
    <recommendedName>
        <fullName evidence="4">COBRA-like protein</fullName>
    </recommendedName>
</protein>
<evidence type="ECO:0000256" key="4">
    <source>
        <dbReference type="PIRNR" id="PIRNR038122"/>
    </source>
</evidence>
<proteinExistence type="inferred from homology"/>
<dbReference type="OrthoDB" id="1884438at2759"/>
<evidence type="ECO:0000256" key="3">
    <source>
        <dbReference type="ARBA" id="ARBA00023180"/>
    </source>
</evidence>
<dbReference type="Proteomes" id="UP000829196">
    <property type="component" value="Unassembled WGS sequence"/>
</dbReference>
<dbReference type="GO" id="GO:0010215">
    <property type="term" value="P:cellulose microfibril organization"/>
    <property type="evidence" value="ECO:0007669"/>
    <property type="project" value="InterPro"/>
</dbReference>
<dbReference type="PIRSF" id="PIRSF038122">
    <property type="entry name" value="COBRA"/>
    <property type="match status" value="1"/>
</dbReference>
<dbReference type="GO" id="GO:0005886">
    <property type="term" value="C:plasma membrane"/>
    <property type="evidence" value="ECO:0007669"/>
    <property type="project" value="TreeGrafter"/>
</dbReference>
<dbReference type="EMBL" id="JAGYWB010000013">
    <property type="protein sequence ID" value="KAI0499820.1"/>
    <property type="molecule type" value="Genomic_DNA"/>
</dbReference>
<comment type="caution">
    <text evidence="7">The sequence shown here is derived from an EMBL/GenBank/DDBJ whole genome shotgun (WGS) entry which is preliminary data.</text>
</comment>
<keyword evidence="8" id="KW-1185">Reference proteome</keyword>
<dbReference type="Pfam" id="PF04833">
    <property type="entry name" value="COBRA"/>
    <property type="match status" value="1"/>
</dbReference>
<organism evidence="7 8">
    <name type="scientific">Dendrobium nobile</name>
    <name type="common">Orchid</name>
    <dbReference type="NCBI Taxonomy" id="94219"/>
    <lineage>
        <taxon>Eukaryota</taxon>
        <taxon>Viridiplantae</taxon>
        <taxon>Streptophyta</taxon>
        <taxon>Embryophyta</taxon>
        <taxon>Tracheophyta</taxon>
        <taxon>Spermatophyta</taxon>
        <taxon>Magnoliopsida</taxon>
        <taxon>Liliopsida</taxon>
        <taxon>Asparagales</taxon>
        <taxon>Orchidaceae</taxon>
        <taxon>Epidendroideae</taxon>
        <taxon>Malaxideae</taxon>
        <taxon>Dendrobiinae</taxon>
        <taxon>Dendrobium</taxon>
    </lineage>
</organism>
<keyword evidence="2 5" id="KW-0732">Signal</keyword>
<evidence type="ECO:0000313" key="8">
    <source>
        <dbReference type="Proteomes" id="UP000829196"/>
    </source>
</evidence>
<evidence type="ECO:0000256" key="5">
    <source>
        <dbReference type="SAM" id="SignalP"/>
    </source>
</evidence>
<evidence type="ECO:0000256" key="1">
    <source>
        <dbReference type="ARBA" id="ARBA00005507"/>
    </source>
</evidence>
<name>A0A8T3AUL7_DENNO</name>
<reference evidence="7" key="1">
    <citation type="journal article" date="2022" name="Front. Genet.">
        <title>Chromosome-Scale Assembly of the Dendrobium nobile Genome Provides Insights Into the Molecular Mechanism of the Biosynthesis of the Medicinal Active Ingredient of Dendrobium.</title>
        <authorList>
            <person name="Xu Q."/>
            <person name="Niu S.-C."/>
            <person name="Li K.-L."/>
            <person name="Zheng P.-J."/>
            <person name="Zhang X.-J."/>
            <person name="Jia Y."/>
            <person name="Liu Y."/>
            <person name="Niu Y.-X."/>
            <person name="Yu L.-H."/>
            <person name="Chen D.-F."/>
            <person name="Zhang G.-Q."/>
        </authorList>
    </citation>
    <scope>NUCLEOTIDE SEQUENCE</scope>
    <source>
        <tissue evidence="7">Leaf</tissue>
    </source>
</reference>
<evidence type="ECO:0000256" key="2">
    <source>
        <dbReference type="ARBA" id="ARBA00022729"/>
    </source>
</evidence>
<sequence>MSLCCGGGGVLLWVATYVFLLLHLCLAGAYDPMDPNGNITIKWDFQQFRDDGYTVMIDIYNYQLYRHIDSPGWKLGWTWGGEEVIWDARGAEAAEQGNCSKFTGNIPHCCDKSPVIVDLLPGAPYNMQTKNCCKGGVLASLAQDHLNYHSSFQISVGTSSTGPSLNVSDAETPKPYNFSLGLAGYTCSNATVVPPTKFQNDGGRRKTQALLTWLVSCSYSQFRESQAPKCCVSLSTFYNETIVPCPTCSCGCQGSPEAPKCANDGQNPTFLQLPQGYDDPVPDIVMCTRHMCPIRVHWHLKLSYKEYWRVKVTINNFNMLKNYSDWTLVVQHPNLQSLTQVFSFNYKPLIQYNTINDTGVFWGIKYYNDLLLQQGEFGNVQTEILLRKDPAIFTFQGGWPFPRKISFNGQECVMPTPDEYPSLPRGSTASPPLDSHLCHGLALLVSFTVLLLIQASIN</sequence>
<feature type="domain" description="COBRA C-terminal" evidence="6">
    <location>
        <begin position="229"/>
        <end position="421"/>
    </location>
</feature>
<dbReference type="InterPro" id="IPR006918">
    <property type="entry name" value="COBRA_pln"/>
</dbReference>
<comment type="similarity">
    <text evidence="1 4">Belongs to the COBRA family.</text>
</comment>
<dbReference type="Pfam" id="PF25079">
    <property type="entry name" value="COB_C"/>
    <property type="match status" value="1"/>
</dbReference>
<evidence type="ECO:0000259" key="6">
    <source>
        <dbReference type="Pfam" id="PF25079"/>
    </source>
</evidence>
<evidence type="ECO:0000313" key="7">
    <source>
        <dbReference type="EMBL" id="KAI0499820.1"/>
    </source>
</evidence>
<feature type="chain" id="PRO_5035816369" description="COBRA-like protein" evidence="5">
    <location>
        <begin position="28"/>
        <end position="458"/>
    </location>
</feature>
<dbReference type="PANTHER" id="PTHR31673:SF30">
    <property type="entry name" value="COBRA-LIKE PROTEIN 6"/>
    <property type="match status" value="1"/>
</dbReference>